<evidence type="ECO:0000313" key="2">
    <source>
        <dbReference type="EMBL" id="MCB6182431.1"/>
    </source>
</evidence>
<feature type="domain" description="CobQ/CobB/MinD/ParA nucleotide binding" evidence="1">
    <location>
        <begin position="6"/>
        <end position="173"/>
    </location>
</feature>
<dbReference type="Proteomes" id="UP001165395">
    <property type="component" value="Unassembled WGS sequence"/>
</dbReference>
<dbReference type="CDD" id="cd02042">
    <property type="entry name" value="ParAB_family"/>
    <property type="match status" value="1"/>
</dbReference>
<dbReference type="Gene3D" id="3.40.50.300">
    <property type="entry name" value="P-loop containing nucleotide triphosphate hydrolases"/>
    <property type="match status" value="1"/>
</dbReference>
<dbReference type="Pfam" id="PF01656">
    <property type="entry name" value="CbiA"/>
    <property type="match status" value="1"/>
</dbReference>
<dbReference type="InterPro" id="IPR002586">
    <property type="entry name" value="CobQ/CobB/MinD/ParA_Nub-bd_dom"/>
</dbReference>
<dbReference type="PANTHER" id="PTHR13696:SF96">
    <property type="entry name" value="COBQ_COBB_MIND_PARA NUCLEOTIDE BINDING DOMAIN-CONTAINING PROTEIN"/>
    <property type="match status" value="1"/>
</dbReference>
<reference evidence="2" key="1">
    <citation type="submission" date="2021-10" db="EMBL/GenBank/DDBJ databases">
        <title>The complete genome sequence of Leeia sp. TBRC 13508.</title>
        <authorList>
            <person name="Charoenyingcharoen P."/>
            <person name="Yukphan P."/>
        </authorList>
    </citation>
    <scope>NUCLEOTIDE SEQUENCE</scope>
    <source>
        <strain evidence="2">TBRC 13508</strain>
    </source>
</reference>
<dbReference type="RefSeq" id="WP_227178143.1">
    <property type="nucleotide sequence ID" value="NZ_JAJBZT010000001.1"/>
</dbReference>
<keyword evidence="3" id="KW-1185">Reference proteome</keyword>
<dbReference type="PANTHER" id="PTHR13696">
    <property type="entry name" value="P-LOOP CONTAINING NUCLEOSIDE TRIPHOSPHATE HYDROLASE"/>
    <property type="match status" value="1"/>
</dbReference>
<evidence type="ECO:0000259" key="1">
    <source>
        <dbReference type="Pfam" id="PF01656"/>
    </source>
</evidence>
<dbReference type="SUPFAM" id="SSF52540">
    <property type="entry name" value="P-loop containing nucleoside triphosphate hydrolases"/>
    <property type="match status" value="1"/>
</dbReference>
<comment type="caution">
    <text evidence="2">The sequence shown here is derived from an EMBL/GenBank/DDBJ whole genome shotgun (WGS) entry which is preliminary data.</text>
</comment>
<accession>A0ABS8D2K7</accession>
<gene>
    <name evidence="2" type="ORF">LIN78_02545</name>
</gene>
<dbReference type="EMBL" id="JAJBZT010000001">
    <property type="protein sequence ID" value="MCB6182431.1"/>
    <property type="molecule type" value="Genomic_DNA"/>
</dbReference>
<dbReference type="InterPro" id="IPR050678">
    <property type="entry name" value="DNA_Partitioning_ATPase"/>
</dbReference>
<organism evidence="2 3">
    <name type="scientific">Leeia speluncae</name>
    <dbReference type="NCBI Taxonomy" id="2884804"/>
    <lineage>
        <taxon>Bacteria</taxon>
        <taxon>Pseudomonadati</taxon>
        <taxon>Pseudomonadota</taxon>
        <taxon>Betaproteobacteria</taxon>
        <taxon>Neisseriales</taxon>
        <taxon>Leeiaceae</taxon>
        <taxon>Leeia</taxon>
    </lineage>
</organism>
<dbReference type="InterPro" id="IPR027417">
    <property type="entry name" value="P-loop_NTPase"/>
</dbReference>
<name>A0ABS8D2K7_9NEIS</name>
<sequence>MSTRKILIANPKGGSGKSTLATNLAAMYAWQGKKTMLGDVDRQQSSLRWLSHRPDNLPEIHSWEIQENGPAKLPKETEIAVLDSPAGLHGKKLDQLIQTVDQMIIPIQSSQFDMWAVEEFLEKVLDHKTIRKGKLQIGVVAMRQNVRTQSHQKLTEFIRDKELPLLATIRDTQLYLQTLPRGLTLFDLPAQRFTRDREAWRGIENWLKQTDRHA</sequence>
<proteinExistence type="predicted"/>
<protein>
    <submittedName>
        <fullName evidence="2">ParA family protein</fullName>
    </submittedName>
</protein>
<evidence type="ECO:0000313" key="3">
    <source>
        <dbReference type="Proteomes" id="UP001165395"/>
    </source>
</evidence>